<keyword evidence="5 7" id="KW-0040">ANK repeat</keyword>
<keyword evidence="4 8" id="KW-1133">Transmembrane helix</keyword>
<evidence type="ECO:0000256" key="3">
    <source>
        <dbReference type="ARBA" id="ARBA00022737"/>
    </source>
</evidence>
<evidence type="ECO:0000313" key="11">
    <source>
        <dbReference type="Proteomes" id="UP001190926"/>
    </source>
</evidence>
<dbReference type="InterPro" id="IPR002110">
    <property type="entry name" value="Ankyrin_rpt"/>
</dbReference>
<feature type="repeat" description="ANK" evidence="7">
    <location>
        <begin position="108"/>
        <end position="130"/>
    </location>
</feature>
<feature type="transmembrane region" description="Helical" evidence="8">
    <location>
        <begin position="370"/>
        <end position="396"/>
    </location>
</feature>
<feature type="repeat" description="ANK" evidence="7">
    <location>
        <begin position="74"/>
        <end position="96"/>
    </location>
</feature>
<dbReference type="PANTHER" id="PTHR24186">
    <property type="entry name" value="PROTEIN PHOSPHATASE 1 REGULATORY SUBUNIT"/>
    <property type="match status" value="1"/>
</dbReference>
<evidence type="ECO:0000256" key="5">
    <source>
        <dbReference type="ARBA" id="ARBA00023043"/>
    </source>
</evidence>
<dbReference type="InterPro" id="IPR036770">
    <property type="entry name" value="Ankyrin_rpt-contain_sf"/>
</dbReference>
<evidence type="ECO:0000313" key="10">
    <source>
        <dbReference type="EMBL" id="KAH6837243.1"/>
    </source>
</evidence>
<accession>A0AAD4JQG0</accession>
<dbReference type="InterPro" id="IPR026961">
    <property type="entry name" value="PGG_dom"/>
</dbReference>
<reference evidence="10 11" key="1">
    <citation type="journal article" date="2021" name="Nat. Commun.">
        <title>Incipient diploidization of the medicinal plant Perilla within 10,000 years.</title>
        <authorList>
            <person name="Zhang Y."/>
            <person name="Shen Q."/>
            <person name="Leng L."/>
            <person name="Zhang D."/>
            <person name="Chen S."/>
            <person name="Shi Y."/>
            <person name="Ning Z."/>
            <person name="Chen S."/>
        </authorList>
    </citation>
    <scope>NUCLEOTIDE SEQUENCE [LARGE SCALE GENOMIC DNA]</scope>
    <source>
        <strain evidence="11">cv. PC099</strain>
    </source>
</reference>
<sequence>MVEEAAGKKLYDAAAKGDITTFQEVVEQDPYLLDEVSFARSRNLLHIGSMQGQVGIVEEVLKRNPQLARDLDSQKLSPLHIAATKGNIEIAKRLLSSAPEMCWSRDCQGMNPIHIAAMKGHVEILEELVRLDFFPAMERVHRGQTTLHLCVKHRQLRALQVLVETVGELVCAKDDDGETILHWAVRCKQVEIIRYLVENTKIIKQSTNSMGRTALGILKESRRDATYLEMRDLLDRRWLNLPIGALEFFNEMSEVIMVVVVLIATMAFQAAISPPGGVWQDNSSEHRAGEAIMASNHPKIYKNFVRANTVAFVSSLITIFLIATRLASEIPIFLSAVFYTMLMSLTSIAVSYGASITVITPAMEARSLGYVIKIVVAVTLSIFGSFLIGVSFSLLLTRWKIIKWFRHNFLRQRF</sequence>
<keyword evidence="3" id="KW-0677">Repeat</keyword>
<comment type="subcellular location">
    <subcellularLocation>
        <location evidence="1">Membrane</location>
        <topology evidence="1">Multi-pass membrane protein</topology>
    </subcellularLocation>
</comment>
<evidence type="ECO:0000256" key="6">
    <source>
        <dbReference type="ARBA" id="ARBA00023136"/>
    </source>
</evidence>
<evidence type="ECO:0000256" key="4">
    <source>
        <dbReference type="ARBA" id="ARBA00022989"/>
    </source>
</evidence>
<proteinExistence type="predicted"/>
<feature type="transmembrane region" description="Helical" evidence="8">
    <location>
        <begin position="330"/>
        <end position="350"/>
    </location>
</feature>
<name>A0AAD4JQG0_PERFH</name>
<dbReference type="PROSITE" id="PS50297">
    <property type="entry name" value="ANK_REP_REGION"/>
    <property type="match status" value="3"/>
</dbReference>
<gene>
    <name evidence="10" type="ORF">C2S53_001067</name>
</gene>
<dbReference type="GO" id="GO:0005886">
    <property type="term" value="C:plasma membrane"/>
    <property type="evidence" value="ECO:0007669"/>
    <property type="project" value="TreeGrafter"/>
</dbReference>
<dbReference type="Pfam" id="PF13637">
    <property type="entry name" value="Ank_4"/>
    <property type="match status" value="2"/>
</dbReference>
<dbReference type="AlphaFoldDB" id="A0AAD4JQG0"/>
<keyword evidence="11" id="KW-1185">Reference proteome</keyword>
<dbReference type="PROSITE" id="PS50088">
    <property type="entry name" value="ANK_REPEAT"/>
    <property type="match status" value="3"/>
</dbReference>
<feature type="transmembrane region" description="Helical" evidence="8">
    <location>
        <begin position="255"/>
        <end position="272"/>
    </location>
</feature>
<evidence type="ECO:0000256" key="2">
    <source>
        <dbReference type="ARBA" id="ARBA00022692"/>
    </source>
</evidence>
<comment type="caution">
    <text evidence="10">The sequence shown here is derived from an EMBL/GenBank/DDBJ whole genome shotgun (WGS) entry which is preliminary data.</text>
</comment>
<keyword evidence="2 8" id="KW-0812">Transmembrane</keyword>
<feature type="transmembrane region" description="Helical" evidence="8">
    <location>
        <begin position="304"/>
        <end position="323"/>
    </location>
</feature>
<dbReference type="EMBL" id="SDAM02000018">
    <property type="protein sequence ID" value="KAH6837243.1"/>
    <property type="molecule type" value="Genomic_DNA"/>
</dbReference>
<keyword evidence="6 8" id="KW-0472">Membrane</keyword>
<dbReference type="Proteomes" id="UP001190926">
    <property type="component" value="Unassembled WGS sequence"/>
</dbReference>
<protein>
    <recommendedName>
        <fullName evidence="9">PGG domain-containing protein</fullName>
    </recommendedName>
</protein>
<feature type="repeat" description="ANK" evidence="7">
    <location>
        <begin position="176"/>
        <end position="208"/>
    </location>
</feature>
<dbReference type="Gene3D" id="1.25.40.20">
    <property type="entry name" value="Ankyrin repeat-containing domain"/>
    <property type="match status" value="1"/>
</dbReference>
<evidence type="ECO:0000256" key="8">
    <source>
        <dbReference type="SAM" id="Phobius"/>
    </source>
</evidence>
<dbReference type="PANTHER" id="PTHR24186:SF37">
    <property type="entry name" value="PGG DOMAIN-CONTAINING PROTEIN"/>
    <property type="match status" value="1"/>
</dbReference>
<organism evidence="10 11">
    <name type="scientific">Perilla frutescens var. hirtella</name>
    <name type="common">Perilla citriodora</name>
    <name type="synonym">Perilla setoyensis</name>
    <dbReference type="NCBI Taxonomy" id="608512"/>
    <lineage>
        <taxon>Eukaryota</taxon>
        <taxon>Viridiplantae</taxon>
        <taxon>Streptophyta</taxon>
        <taxon>Embryophyta</taxon>
        <taxon>Tracheophyta</taxon>
        <taxon>Spermatophyta</taxon>
        <taxon>Magnoliopsida</taxon>
        <taxon>eudicotyledons</taxon>
        <taxon>Gunneridae</taxon>
        <taxon>Pentapetalae</taxon>
        <taxon>asterids</taxon>
        <taxon>lamiids</taxon>
        <taxon>Lamiales</taxon>
        <taxon>Lamiaceae</taxon>
        <taxon>Nepetoideae</taxon>
        <taxon>Elsholtzieae</taxon>
        <taxon>Perilla</taxon>
    </lineage>
</organism>
<evidence type="ECO:0000256" key="7">
    <source>
        <dbReference type="PROSITE-ProRule" id="PRU00023"/>
    </source>
</evidence>
<dbReference type="Pfam" id="PF13962">
    <property type="entry name" value="PGG"/>
    <property type="match status" value="1"/>
</dbReference>
<dbReference type="SMART" id="SM00248">
    <property type="entry name" value="ANK"/>
    <property type="match status" value="5"/>
</dbReference>
<evidence type="ECO:0000259" key="9">
    <source>
        <dbReference type="Pfam" id="PF13962"/>
    </source>
</evidence>
<dbReference type="SUPFAM" id="SSF48403">
    <property type="entry name" value="Ankyrin repeat"/>
    <property type="match status" value="1"/>
</dbReference>
<feature type="domain" description="PGG" evidence="9">
    <location>
        <begin position="249"/>
        <end position="358"/>
    </location>
</feature>
<evidence type="ECO:0000256" key="1">
    <source>
        <dbReference type="ARBA" id="ARBA00004141"/>
    </source>
</evidence>